<keyword evidence="4" id="KW-1185">Reference proteome</keyword>
<feature type="compositionally biased region" description="Low complexity" evidence="2">
    <location>
        <begin position="110"/>
        <end position="122"/>
    </location>
</feature>
<evidence type="ECO:0000313" key="3">
    <source>
        <dbReference type="EMBL" id="MBT9431398.1"/>
    </source>
</evidence>
<name>A0ABS5Y8T6_9GAMM</name>
<dbReference type="RefSeq" id="WP_215668531.1">
    <property type="nucleotide sequence ID" value="NZ_JAFJYC010000001.1"/>
</dbReference>
<sequence>MANIQANIAKVSNRVKRLEENGKRLKAMQHLAEGAKARLQTLAENNQATRTDFDQRIKSRVDNKPSSLLTDSTKATGDIKAPLPVENAAMSSVFSAAPISVKRKGARVVVTSSQTPQTSLSSKTHASRKTSQKMARSTFSPRKNPTIADRPIPNYMKPTKSILAKMVNSSQQSLHPR</sequence>
<reference evidence="3 4" key="1">
    <citation type="journal article" date="2021" name="Genome Biol. Evol.">
        <title>The evolution of interdependence in a four-way mealybug symbiosis.</title>
        <authorList>
            <person name="Garber A.I."/>
            <person name="Kupper M."/>
            <person name="Laetsch D.R."/>
            <person name="Weldon S.R."/>
            <person name="Ladinsky M.S."/>
            <person name="Bjorkman P.J."/>
            <person name="McCutcheon J.P."/>
        </authorList>
    </citation>
    <scope>NUCLEOTIDE SEQUENCE [LARGE SCALE GENOMIC DNA]</scope>
    <source>
        <strain evidence="3">SOD</strain>
    </source>
</reference>
<dbReference type="EMBL" id="JAFJYC010000001">
    <property type="protein sequence ID" value="MBT9431398.1"/>
    <property type="molecule type" value="Genomic_DNA"/>
</dbReference>
<gene>
    <name evidence="3" type="ORF">JZM24_03140</name>
</gene>
<evidence type="ECO:0000313" key="4">
    <source>
        <dbReference type="Proteomes" id="UP000811282"/>
    </source>
</evidence>
<proteinExistence type="predicted"/>
<keyword evidence="1" id="KW-0175">Coiled coil</keyword>
<feature type="compositionally biased region" description="Polar residues" evidence="2">
    <location>
        <begin position="132"/>
        <end position="143"/>
    </location>
</feature>
<protein>
    <submittedName>
        <fullName evidence="3">Uncharacterized protein</fullName>
    </submittedName>
</protein>
<accession>A0ABS5Y8T6</accession>
<organism evidence="3 4">
    <name type="scientific">Candidatus Sodalis endolongispinus</name>
    <dbReference type="NCBI Taxonomy" id="2812662"/>
    <lineage>
        <taxon>Bacteria</taxon>
        <taxon>Pseudomonadati</taxon>
        <taxon>Pseudomonadota</taxon>
        <taxon>Gammaproteobacteria</taxon>
        <taxon>Enterobacterales</taxon>
        <taxon>Bruguierivoracaceae</taxon>
        <taxon>Sodalis</taxon>
    </lineage>
</organism>
<evidence type="ECO:0000256" key="2">
    <source>
        <dbReference type="SAM" id="MobiDB-lite"/>
    </source>
</evidence>
<feature type="region of interest" description="Disordered" evidence="2">
    <location>
        <begin position="110"/>
        <end position="155"/>
    </location>
</feature>
<feature type="coiled-coil region" evidence="1">
    <location>
        <begin position="1"/>
        <end position="52"/>
    </location>
</feature>
<comment type="caution">
    <text evidence="3">The sequence shown here is derived from an EMBL/GenBank/DDBJ whole genome shotgun (WGS) entry which is preliminary data.</text>
</comment>
<dbReference type="Proteomes" id="UP000811282">
    <property type="component" value="Unassembled WGS sequence"/>
</dbReference>
<evidence type="ECO:0000256" key="1">
    <source>
        <dbReference type="SAM" id="Coils"/>
    </source>
</evidence>